<dbReference type="Proteomes" id="UP001064489">
    <property type="component" value="Chromosome 11"/>
</dbReference>
<name>A0AAD5ND57_ACENE</name>
<gene>
    <name evidence="1" type="ORF">LWI28_002456</name>
</gene>
<reference evidence="1" key="1">
    <citation type="journal article" date="2022" name="Plant J.">
        <title>Strategies of tolerance reflected in two North American maple genomes.</title>
        <authorList>
            <person name="McEvoy S.L."/>
            <person name="Sezen U.U."/>
            <person name="Trouern-Trend A."/>
            <person name="McMahon S.M."/>
            <person name="Schaberg P.G."/>
            <person name="Yang J."/>
            <person name="Wegrzyn J.L."/>
            <person name="Swenson N.G."/>
        </authorList>
    </citation>
    <scope>NUCLEOTIDE SEQUENCE</scope>
    <source>
        <strain evidence="1">91603</strain>
    </source>
</reference>
<protein>
    <submittedName>
        <fullName evidence="1">Uncharacterized protein</fullName>
    </submittedName>
</protein>
<organism evidence="1 2">
    <name type="scientific">Acer negundo</name>
    <name type="common">Box elder</name>
    <dbReference type="NCBI Taxonomy" id="4023"/>
    <lineage>
        <taxon>Eukaryota</taxon>
        <taxon>Viridiplantae</taxon>
        <taxon>Streptophyta</taxon>
        <taxon>Embryophyta</taxon>
        <taxon>Tracheophyta</taxon>
        <taxon>Spermatophyta</taxon>
        <taxon>Magnoliopsida</taxon>
        <taxon>eudicotyledons</taxon>
        <taxon>Gunneridae</taxon>
        <taxon>Pentapetalae</taxon>
        <taxon>rosids</taxon>
        <taxon>malvids</taxon>
        <taxon>Sapindales</taxon>
        <taxon>Sapindaceae</taxon>
        <taxon>Hippocastanoideae</taxon>
        <taxon>Acereae</taxon>
        <taxon>Acer</taxon>
    </lineage>
</organism>
<accession>A0AAD5ND57</accession>
<dbReference type="EMBL" id="JAJSOW010000108">
    <property type="protein sequence ID" value="KAI9152882.1"/>
    <property type="molecule type" value="Genomic_DNA"/>
</dbReference>
<evidence type="ECO:0000313" key="1">
    <source>
        <dbReference type="EMBL" id="KAI9152882.1"/>
    </source>
</evidence>
<keyword evidence="2" id="KW-1185">Reference proteome</keyword>
<comment type="caution">
    <text evidence="1">The sequence shown here is derived from an EMBL/GenBank/DDBJ whole genome shotgun (WGS) entry which is preliminary data.</text>
</comment>
<sequence>MDQFNIIIPLPQFRNLGQEDLQIECFLGASQLTEVLKFLKDVVRSCGLSENVEMDESMDVTFAADECQDDVLPERNDIVS</sequence>
<proteinExistence type="predicted"/>
<dbReference type="AlphaFoldDB" id="A0AAD5ND57"/>
<evidence type="ECO:0000313" key="2">
    <source>
        <dbReference type="Proteomes" id="UP001064489"/>
    </source>
</evidence>
<reference evidence="1" key="2">
    <citation type="submission" date="2023-02" db="EMBL/GenBank/DDBJ databases">
        <authorList>
            <person name="Swenson N.G."/>
            <person name="Wegrzyn J.L."/>
            <person name="Mcevoy S.L."/>
        </authorList>
    </citation>
    <scope>NUCLEOTIDE SEQUENCE</scope>
    <source>
        <strain evidence="1">91603</strain>
        <tissue evidence="1">Leaf</tissue>
    </source>
</reference>